<dbReference type="PANTHER" id="PTHR43750:SF3">
    <property type="entry name" value="UDP-GLUCOSE 6-DEHYDROGENASE TUAD"/>
    <property type="match status" value="1"/>
</dbReference>
<comment type="caution">
    <text evidence="10">The sequence shown here is derived from an EMBL/GenBank/DDBJ whole genome shotgun (WGS) entry which is preliminary data.</text>
</comment>
<evidence type="ECO:0000313" key="11">
    <source>
        <dbReference type="Proteomes" id="UP000765802"/>
    </source>
</evidence>
<dbReference type="PIRSF" id="PIRSF500134">
    <property type="entry name" value="UDPglc_DH_bac"/>
    <property type="match status" value="1"/>
</dbReference>
<feature type="domain" description="UDP-glucose/GDP-mannose dehydrogenase C-terminal" evidence="9">
    <location>
        <begin position="315"/>
        <end position="417"/>
    </location>
</feature>
<keyword evidence="6 8" id="KW-0520">NAD</keyword>
<keyword evidence="5 8" id="KW-0560">Oxidoreductase</keyword>
<dbReference type="PANTHER" id="PTHR43750">
    <property type="entry name" value="UDP-GLUCOSE 6-DEHYDROGENASE TUAD"/>
    <property type="match status" value="1"/>
</dbReference>
<evidence type="ECO:0000256" key="8">
    <source>
        <dbReference type="PIRNR" id="PIRNR000124"/>
    </source>
</evidence>
<evidence type="ECO:0000256" key="6">
    <source>
        <dbReference type="ARBA" id="ARBA00023027"/>
    </source>
</evidence>
<dbReference type="Proteomes" id="UP000765802">
    <property type="component" value="Unassembled WGS sequence"/>
</dbReference>
<evidence type="ECO:0000256" key="5">
    <source>
        <dbReference type="ARBA" id="ARBA00023002"/>
    </source>
</evidence>
<evidence type="ECO:0000256" key="4">
    <source>
        <dbReference type="ARBA" id="ARBA00015132"/>
    </source>
</evidence>
<dbReference type="SUPFAM" id="SSF52413">
    <property type="entry name" value="UDP-glucose/GDP-mannose dehydrogenase C-terminal domain"/>
    <property type="match status" value="1"/>
</dbReference>
<name>A0ABR7M5B2_9BACT</name>
<evidence type="ECO:0000256" key="7">
    <source>
        <dbReference type="ARBA" id="ARBA00047473"/>
    </source>
</evidence>
<dbReference type="InterPro" id="IPR017476">
    <property type="entry name" value="UDP-Glc/GDP-Man"/>
</dbReference>
<protein>
    <recommendedName>
        <fullName evidence="4 8">UDP-glucose 6-dehydrogenase</fullName>
        <ecNumber evidence="3 8">1.1.1.22</ecNumber>
    </recommendedName>
</protein>
<evidence type="ECO:0000259" key="9">
    <source>
        <dbReference type="SMART" id="SM00984"/>
    </source>
</evidence>
<sequence length="440" mass="48578">MKIAVVGTGYVGLVTGTCFAETGNDVTCVDIDRRKVEKLANGEITIYEPGLEKLFLRNLKEGRLNFTTDLEAGIKDASIVFLALPTPPGEDGSADLKYVLGVAEDIGKLLTDYKVLVDKSTVPVGTAEKVHAAVAKNYTGEFDIVSNPEFLREGVAVDDFMKPDRVVIGTSSERARKLMGELYSPFVRSGNPVIYMDERSAELTKYAANSFLATKISFMNEIAQLCEKLGADVDMVRLGIGSDDRIGKRFLFPGIGYGGSCFPKDVQALVKSSREVAYDFQILNAVMDVNEKQKLHLLPKVRRYFKDDLKGKHFALWGLAFKPNTDDIREAPALYIIEELLAAGATVTAFDPEAMKNVRQAIGDRINYAENQYDALKGADALIIATEWNEFRTPDFLKIVTSLKNKAIFDGRNLFDVAAIAELGFHYESIGRKAVTQHNK</sequence>
<dbReference type="InterPro" id="IPR001732">
    <property type="entry name" value="UDP-Glc/GDP-Man_DH_N"/>
</dbReference>
<dbReference type="InterPro" id="IPR014026">
    <property type="entry name" value="UDP-Glc/GDP-Man_DH_dimer"/>
</dbReference>
<comment type="pathway">
    <text evidence="1">Nucleotide-sugar biosynthesis; UDP-alpha-D-glucuronate biosynthesis; UDP-alpha-D-glucuronate from UDP-alpha-D-glucose: step 1/1.</text>
</comment>
<dbReference type="PIRSF" id="PIRSF000124">
    <property type="entry name" value="UDPglc_GDPman_dh"/>
    <property type="match status" value="1"/>
</dbReference>
<dbReference type="InterPro" id="IPR036220">
    <property type="entry name" value="UDP-Glc/GDP-Man_DH_C_sf"/>
</dbReference>
<comment type="similarity">
    <text evidence="2 8">Belongs to the UDP-glucose/GDP-mannose dehydrogenase family.</text>
</comment>
<dbReference type="InterPro" id="IPR028357">
    <property type="entry name" value="UDPglc_DH_bac"/>
</dbReference>
<dbReference type="NCBIfam" id="TIGR03026">
    <property type="entry name" value="NDP-sugDHase"/>
    <property type="match status" value="1"/>
</dbReference>
<comment type="catalytic activity">
    <reaction evidence="7 8">
        <text>UDP-alpha-D-glucose + 2 NAD(+) + H2O = UDP-alpha-D-glucuronate + 2 NADH + 3 H(+)</text>
        <dbReference type="Rhea" id="RHEA:23596"/>
        <dbReference type="ChEBI" id="CHEBI:15377"/>
        <dbReference type="ChEBI" id="CHEBI:15378"/>
        <dbReference type="ChEBI" id="CHEBI:57540"/>
        <dbReference type="ChEBI" id="CHEBI:57945"/>
        <dbReference type="ChEBI" id="CHEBI:58052"/>
        <dbReference type="ChEBI" id="CHEBI:58885"/>
        <dbReference type="EC" id="1.1.1.22"/>
    </reaction>
</comment>
<organism evidence="10 11">
    <name type="scientific">Flavihumibacter stibioxidans</name>
    <dbReference type="NCBI Taxonomy" id="1834163"/>
    <lineage>
        <taxon>Bacteria</taxon>
        <taxon>Pseudomonadati</taxon>
        <taxon>Bacteroidota</taxon>
        <taxon>Chitinophagia</taxon>
        <taxon>Chitinophagales</taxon>
        <taxon>Chitinophagaceae</taxon>
        <taxon>Flavihumibacter</taxon>
    </lineage>
</organism>
<proteinExistence type="inferred from homology"/>
<dbReference type="Pfam" id="PF03721">
    <property type="entry name" value="UDPG_MGDP_dh_N"/>
    <property type="match status" value="1"/>
</dbReference>
<evidence type="ECO:0000256" key="1">
    <source>
        <dbReference type="ARBA" id="ARBA00004701"/>
    </source>
</evidence>
<dbReference type="Pfam" id="PF00984">
    <property type="entry name" value="UDPG_MGDP_dh"/>
    <property type="match status" value="1"/>
</dbReference>
<dbReference type="SUPFAM" id="SSF48179">
    <property type="entry name" value="6-phosphogluconate dehydrogenase C-terminal domain-like"/>
    <property type="match status" value="1"/>
</dbReference>
<evidence type="ECO:0000313" key="10">
    <source>
        <dbReference type="EMBL" id="MBC6490198.1"/>
    </source>
</evidence>
<keyword evidence="11" id="KW-1185">Reference proteome</keyword>
<gene>
    <name evidence="10" type="ORF">BC349_04435</name>
</gene>
<dbReference type="RefSeq" id="WP_187255519.1">
    <property type="nucleotide sequence ID" value="NZ_JBHULF010000006.1"/>
</dbReference>
<dbReference type="SUPFAM" id="SSF51735">
    <property type="entry name" value="NAD(P)-binding Rossmann-fold domains"/>
    <property type="match status" value="1"/>
</dbReference>
<dbReference type="SMART" id="SM00984">
    <property type="entry name" value="UDPG_MGDP_dh_C"/>
    <property type="match status" value="1"/>
</dbReference>
<evidence type="ECO:0000256" key="3">
    <source>
        <dbReference type="ARBA" id="ARBA00012954"/>
    </source>
</evidence>
<dbReference type="InterPro" id="IPR008927">
    <property type="entry name" value="6-PGluconate_DH-like_C_sf"/>
</dbReference>
<dbReference type="EMBL" id="MBUA01000001">
    <property type="protein sequence ID" value="MBC6490198.1"/>
    <property type="molecule type" value="Genomic_DNA"/>
</dbReference>
<evidence type="ECO:0000256" key="2">
    <source>
        <dbReference type="ARBA" id="ARBA00006601"/>
    </source>
</evidence>
<dbReference type="Gene3D" id="3.40.50.720">
    <property type="entry name" value="NAD(P)-binding Rossmann-like Domain"/>
    <property type="match status" value="2"/>
</dbReference>
<reference evidence="10 11" key="1">
    <citation type="submission" date="2016-07" db="EMBL/GenBank/DDBJ databases">
        <title>Genome analysis of Flavihumibacter stibioxidans YS-17.</title>
        <authorList>
            <person name="Shi K."/>
            <person name="Han Y."/>
            <person name="Wang G."/>
        </authorList>
    </citation>
    <scope>NUCLEOTIDE SEQUENCE [LARGE SCALE GENOMIC DNA]</scope>
    <source>
        <strain evidence="10 11">YS-17</strain>
    </source>
</reference>
<dbReference type="InterPro" id="IPR036291">
    <property type="entry name" value="NAD(P)-bd_dom_sf"/>
</dbReference>
<dbReference type="EC" id="1.1.1.22" evidence="3 8"/>
<accession>A0ABR7M5B2</accession>
<dbReference type="Gene3D" id="1.20.5.100">
    <property type="entry name" value="Cytochrome c1, transmembrane anchor, C-terminal"/>
    <property type="match status" value="1"/>
</dbReference>
<dbReference type="InterPro" id="IPR014027">
    <property type="entry name" value="UDP-Glc/GDP-Man_DH_C"/>
</dbReference>
<dbReference type="Pfam" id="PF03720">
    <property type="entry name" value="UDPG_MGDP_dh_C"/>
    <property type="match status" value="1"/>
</dbReference>